<protein>
    <submittedName>
        <fullName evidence="7">4,5-DOPA dioxygenase extradiol</fullName>
        <ecNumber evidence="7">1.13.11.29</ecNumber>
    </submittedName>
</protein>
<dbReference type="EC" id="1.13.11.29" evidence="7"/>
<keyword evidence="5 7" id="KW-0560">Oxidoreductase</keyword>
<evidence type="ECO:0000259" key="6">
    <source>
        <dbReference type="Pfam" id="PF02900"/>
    </source>
</evidence>
<evidence type="ECO:0000256" key="3">
    <source>
        <dbReference type="ARBA" id="ARBA00022723"/>
    </source>
</evidence>
<dbReference type="InterPro" id="IPR004183">
    <property type="entry name" value="Xdiol_dOase_suB"/>
</dbReference>
<proteinExistence type="inferred from homology"/>
<dbReference type="GO" id="GO:0008198">
    <property type="term" value="F:ferrous iron binding"/>
    <property type="evidence" value="ECO:0007669"/>
    <property type="project" value="InterPro"/>
</dbReference>
<dbReference type="PANTHER" id="PTHR30096:SF0">
    <property type="entry name" value="4,5-DOPA DIOXYGENASE EXTRADIOL-LIKE PROTEIN"/>
    <property type="match status" value="1"/>
</dbReference>
<evidence type="ECO:0000256" key="5">
    <source>
        <dbReference type="ARBA" id="ARBA00023002"/>
    </source>
</evidence>
<dbReference type="Proteomes" id="UP000754226">
    <property type="component" value="Unassembled WGS sequence"/>
</dbReference>
<dbReference type="PANTHER" id="PTHR30096">
    <property type="entry name" value="4,5-DOPA DIOXYGENASE EXTRADIOL-LIKE PROTEIN"/>
    <property type="match status" value="1"/>
</dbReference>
<dbReference type="NCBIfam" id="NF007914">
    <property type="entry name" value="PRK10628.1"/>
    <property type="match status" value="1"/>
</dbReference>
<dbReference type="InterPro" id="IPR014436">
    <property type="entry name" value="Extradiol_dOase_DODA"/>
</dbReference>
<name>A0A943I1R2_9FIRM</name>
<sequence length="262" mass="29159">MTEEVSPMKRMPALFIGHGSPMLALDHNEMTKILTDLGKKIITDYGRPKAIAVVSAHWYTRGSYVNAASKPEQIYDMYGFPQALYEVKYPASGDPRTARRIHDLTGAIMTEEWGIDHGVWTLFVHMFPDAALPVVPLSVDGTLSPQEQYAFGEKLAALREEGIVVAGSGNIVHNLMQTDWNNPHGSKEADEFDAFITEKVQERDDEAVLTYRNHPLAAYAAPTPDHFLPLLYLLGASKGEKPKVFNHVRNLGSISMTSYLFP</sequence>
<feature type="domain" description="Extradiol ring-cleavage dioxygenase class III enzyme subunit B" evidence="6">
    <location>
        <begin position="13"/>
        <end position="261"/>
    </location>
</feature>
<dbReference type="Gene3D" id="3.40.830.10">
    <property type="entry name" value="LigB-like"/>
    <property type="match status" value="1"/>
</dbReference>
<dbReference type="SUPFAM" id="SSF53213">
    <property type="entry name" value="LigB-like"/>
    <property type="match status" value="1"/>
</dbReference>
<keyword evidence="3" id="KW-0479">Metal-binding</keyword>
<keyword evidence="4" id="KW-0862">Zinc</keyword>
<reference evidence="7" key="1">
    <citation type="submission" date="2021-02" db="EMBL/GenBank/DDBJ databases">
        <title>Infant gut strain persistence is associated with maternal origin, phylogeny, and functional potential including surface adhesion and iron acquisition.</title>
        <authorList>
            <person name="Lou Y.C."/>
        </authorList>
    </citation>
    <scope>NUCLEOTIDE SEQUENCE</scope>
    <source>
        <strain evidence="7">L3_106_000M1_dasL3_106_000M1_concoct_15</strain>
    </source>
</reference>
<organism evidence="7 8">
    <name type="scientific">Acidaminococcus intestini</name>
    <dbReference type="NCBI Taxonomy" id="187327"/>
    <lineage>
        <taxon>Bacteria</taxon>
        <taxon>Bacillati</taxon>
        <taxon>Bacillota</taxon>
        <taxon>Negativicutes</taxon>
        <taxon>Acidaminococcales</taxon>
        <taxon>Acidaminococcaceae</taxon>
        <taxon>Acidaminococcus</taxon>
    </lineage>
</organism>
<dbReference type="AlphaFoldDB" id="A0A943I1R2"/>
<evidence type="ECO:0000313" key="7">
    <source>
        <dbReference type="EMBL" id="MBS5519004.1"/>
    </source>
</evidence>
<dbReference type="GO" id="GO:0050297">
    <property type="term" value="F:stizolobate synthase activity"/>
    <property type="evidence" value="ECO:0007669"/>
    <property type="project" value="UniProtKB-EC"/>
</dbReference>
<evidence type="ECO:0000256" key="1">
    <source>
        <dbReference type="ARBA" id="ARBA00001947"/>
    </source>
</evidence>
<evidence type="ECO:0000256" key="4">
    <source>
        <dbReference type="ARBA" id="ARBA00022833"/>
    </source>
</evidence>
<dbReference type="PIRSF" id="PIRSF006157">
    <property type="entry name" value="Doxgns_DODA"/>
    <property type="match status" value="1"/>
</dbReference>
<dbReference type="GO" id="GO:0008270">
    <property type="term" value="F:zinc ion binding"/>
    <property type="evidence" value="ECO:0007669"/>
    <property type="project" value="InterPro"/>
</dbReference>
<accession>A0A943I1R2</accession>
<comment type="caution">
    <text evidence="7">The sequence shown here is derived from an EMBL/GenBank/DDBJ whole genome shotgun (WGS) entry which is preliminary data.</text>
</comment>
<evidence type="ECO:0000256" key="2">
    <source>
        <dbReference type="ARBA" id="ARBA00007581"/>
    </source>
</evidence>
<dbReference type="Pfam" id="PF02900">
    <property type="entry name" value="LigB"/>
    <property type="match status" value="1"/>
</dbReference>
<gene>
    <name evidence="7" type="primary">ygiD</name>
    <name evidence="7" type="ORF">KHX13_01470</name>
</gene>
<comment type="similarity">
    <text evidence="2">Belongs to the DODA-type extradiol aromatic ring-opening dioxygenase family.</text>
</comment>
<dbReference type="CDD" id="cd07363">
    <property type="entry name" value="45_DOPA_Dioxygenase"/>
    <property type="match status" value="1"/>
</dbReference>
<dbReference type="EMBL" id="JAGZCZ010000001">
    <property type="protein sequence ID" value="MBS5519004.1"/>
    <property type="molecule type" value="Genomic_DNA"/>
</dbReference>
<evidence type="ECO:0000313" key="8">
    <source>
        <dbReference type="Proteomes" id="UP000754226"/>
    </source>
</evidence>
<keyword evidence="7" id="KW-0223">Dioxygenase</keyword>
<comment type="cofactor">
    <cofactor evidence="1">
        <name>Zn(2+)</name>
        <dbReference type="ChEBI" id="CHEBI:29105"/>
    </cofactor>
</comment>